<name>A0A4S9XJB8_AURPU</name>
<feature type="region of interest" description="Disordered" evidence="1">
    <location>
        <begin position="1"/>
        <end position="94"/>
    </location>
</feature>
<feature type="domain" description="DUF7726" evidence="2">
    <location>
        <begin position="211"/>
        <end position="294"/>
    </location>
</feature>
<evidence type="ECO:0000256" key="1">
    <source>
        <dbReference type="SAM" id="MobiDB-lite"/>
    </source>
</evidence>
<dbReference type="EMBL" id="QZBT01000141">
    <property type="protein sequence ID" value="THZ79718.1"/>
    <property type="molecule type" value="Genomic_DNA"/>
</dbReference>
<feature type="compositionally biased region" description="Basic and acidic residues" evidence="1">
    <location>
        <begin position="47"/>
        <end position="61"/>
    </location>
</feature>
<organism evidence="3 4">
    <name type="scientific">Aureobasidium pullulans</name>
    <name type="common">Black yeast</name>
    <name type="synonym">Pullularia pullulans</name>
    <dbReference type="NCBI Taxonomy" id="5580"/>
    <lineage>
        <taxon>Eukaryota</taxon>
        <taxon>Fungi</taxon>
        <taxon>Dikarya</taxon>
        <taxon>Ascomycota</taxon>
        <taxon>Pezizomycotina</taxon>
        <taxon>Dothideomycetes</taxon>
        <taxon>Dothideomycetidae</taxon>
        <taxon>Dothideales</taxon>
        <taxon>Saccotheciaceae</taxon>
        <taxon>Aureobasidium</taxon>
    </lineage>
</organism>
<sequence>MAATPTPPSPKSRTEANVELNGKSPGSADKASAETGTGNNPALASEAENRKDSIPEVDLTKDTPAPTTSNEEQGTKRTHDESTSAPGVDDPEVYLGQLPVTDSCQVVRNKINRLIESGELKVGDFCTAIGVSSNAYYNFMHKYGTMKGAECAAYPNAAAFFQKREAAGLKLPTKKQKTAKDDGKGGKDGKAEAEKLDIDDIELYGEETDSVPVYDTCDDIRRQITAYLKKPGITQAQFGRDLLKQFHTDRAPKGISGSQMQAFRGKKGPDAGNTSSVFYGAYVFFEKMRIKQNKPKSEKRKEMEEVWGPGGFDIEHNSATTGILCEMGDIVTKDKFGKMHSYKPHEMAAQARLDDQERAVLTVMLAPIQDHLCRRI</sequence>
<dbReference type="AlphaFoldDB" id="A0A4S9XJB8"/>
<comment type="caution">
    <text evidence="3">The sequence shown here is derived from an EMBL/GenBank/DDBJ whole genome shotgun (WGS) entry which is preliminary data.</text>
</comment>
<accession>A0A4S9XJB8</accession>
<feature type="domain" description="DUF7726" evidence="2">
    <location>
        <begin position="99"/>
        <end position="170"/>
    </location>
</feature>
<evidence type="ECO:0000313" key="3">
    <source>
        <dbReference type="EMBL" id="THZ79718.1"/>
    </source>
</evidence>
<reference evidence="3 4" key="1">
    <citation type="submission" date="2018-10" db="EMBL/GenBank/DDBJ databases">
        <title>Fifty Aureobasidium pullulans genomes reveal a recombining polyextremotolerant generalist.</title>
        <authorList>
            <person name="Gostincar C."/>
            <person name="Turk M."/>
            <person name="Zajc J."/>
            <person name="Gunde-Cimerman N."/>
        </authorList>
    </citation>
    <scope>NUCLEOTIDE SEQUENCE [LARGE SCALE GENOMIC DNA]</scope>
    <source>
        <strain evidence="3 4">EXF-3403</strain>
    </source>
</reference>
<evidence type="ECO:0000259" key="2">
    <source>
        <dbReference type="Pfam" id="PF24852"/>
    </source>
</evidence>
<dbReference type="Proteomes" id="UP000310039">
    <property type="component" value="Unassembled WGS sequence"/>
</dbReference>
<feature type="compositionally biased region" description="Pro residues" evidence="1">
    <location>
        <begin position="1"/>
        <end position="10"/>
    </location>
</feature>
<dbReference type="PANTHER" id="PTHR42339:SF1">
    <property type="entry name" value="HISTONE H1"/>
    <property type="match status" value="1"/>
</dbReference>
<protein>
    <recommendedName>
        <fullName evidence="2">DUF7726 domain-containing protein</fullName>
    </recommendedName>
</protein>
<evidence type="ECO:0000313" key="4">
    <source>
        <dbReference type="Proteomes" id="UP000310039"/>
    </source>
</evidence>
<feature type="compositionally biased region" description="Basic and acidic residues" evidence="1">
    <location>
        <begin position="73"/>
        <end position="82"/>
    </location>
</feature>
<dbReference type="PANTHER" id="PTHR42339">
    <property type="entry name" value="HISTONE H1"/>
    <property type="match status" value="1"/>
</dbReference>
<gene>
    <name evidence="3" type="ORF">D6C84_07762</name>
</gene>
<proteinExistence type="predicted"/>
<dbReference type="Pfam" id="PF24852">
    <property type="entry name" value="DUF7726"/>
    <property type="match status" value="2"/>
</dbReference>
<dbReference type="InterPro" id="IPR056143">
    <property type="entry name" value="DUF7726"/>
</dbReference>